<reference evidence="1 2" key="1">
    <citation type="submission" date="2017-10" db="EMBL/GenBank/DDBJ databases">
        <title>Isolation and characterisation of Lactobacillus bacteriophages that infect wine-derived L. plantarum strains.</title>
        <authorList>
            <person name="Kyrkou I."/>
            <person name="Hestbjerg Hansen L."/>
        </authorList>
    </citation>
    <scope>NUCLEOTIDE SEQUENCE [LARGE SCALE GENOMIC DNA]</scope>
</reference>
<proteinExistence type="predicted"/>
<name>A0A2H4PB08_9CAUD</name>
<dbReference type="EMBL" id="MG252693">
    <property type="protein sequence ID" value="ATW59421.1"/>
    <property type="molecule type" value="Genomic_DNA"/>
</dbReference>
<dbReference type="Proteomes" id="UP000241560">
    <property type="component" value="Segment"/>
</dbReference>
<sequence>MIELTMSELEKIAYDNHYLPYDFFIELDPSEIDGQKSLVYHVKETGQYFMEM</sequence>
<dbReference type="GeneID" id="54986228"/>
<keyword evidence="2" id="KW-1185">Reference proteome</keyword>
<dbReference type="KEGG" id="vg:54986228"/>
<protein>
    <submittedName>
        <fullName evidence="1">Uncharacterized protein</fullName>
    </submittedName>
</protein>
<dbReference type="RefSeq" id="YP_009795851.1">
    <property type="nucleotide sequence ID" value="NC_047897.1"/>
</dbReference>
<organism evidence="1 2">
    <name type="scientific">Lactobacillus phage Lenus</name>
    <dbReference type="NCBI Taxonomy" id="2053682"/>
    <lineage>
        <taxon>Viruses</taxon>
        <taxon>Duplodnaviria</taxon>
        <taxon>Heunggongvirae</taxon>
        <taxon>Uroviricota</taxon>
        <taxon>Caudoviricetes</taxon>
        <taxon>Tybeckvirinae</taxon>
        <taxon>Lenusvirus</taxon>
        <taxon>Lenusvirus lenus</taxon>
    </lineage>
</organism>
<evidence type="ECO:0000313" key="2">
    <source>
        <dbReference type="Proteomes" id="UP000241560"/>
    </source>
</evidence>
<evidence type="ECO:0000313" key="1">
    <source>
        <dbReference type="EMBL" id="ATW59421.1"/>
    </source>
</evidence>
<accession>A0A2H4PB08</accession>